<comment type="caution">
    <text evidence="1">The sequence shown here is derived from an EMBL/GenBank/DDBJ whole genome shotgun (WGS) entry which is preliminary data.</text>
</comment>
<sequence>MSPGTNSKQDYIPAVKLYSLRFDTWRNIDGFPFEIHHIESSKFVIEAVTWGVLRSNDNSRSLVSLYIAKEMFLELPQPNYGDRAFGPMLRILEGCVSVHLPYSPELGPFEEPKTLCFLKYTGMLMFLGRTLIMYDFERKSFQYPLIYGVQDCYETETFVESIVSPKDYQGIDSSMQI</sequence>
<dbReference type="Proteomes" id="UP001164250">
    <property type="component" value="Chromosome 7"/>
</dbReference>
<evidence type="ECO:0000313" key="1">
    <source>
        <dbReference type="EMBL" id="KAJ0092289.1"/>
    </source>
</evidence>
<protein>
    <submittedName>
        <fullName evidence="1">Uncharacterized protein</fullName>
    </submittedName>
</protein>
<name>A0ACC1B034_9ROSI</name>
<reference evidence="2" key="1">
    <citation type="journal article" date="2023" name="G3 (Bethesda)">
        <title>Genome assembly and association tests identify interacting loci associated with vigor, precocity, and sex in interspecific pistachio rootstocks.</title>
        <authorList>
            <person name="Palmer W."/>
            <person name="Jacygrad E."/>
            <person name="Sagayaradj S."/>
            <person name="Cavanaugh K."/>
            <person name="Han R."/>
            <person name="Bertier L."/>
            <person name="Beede B."/>
            <person name="Kafkas S."/>
            <person name="Golino D."/>
            <person name="Preece J."/>
            <person name="Michelmore R."/>
        </authorList>
    </citation>
    <scope>NUCLEOTIDE SEQUENCE [LARGE SCALE GENOMIC DNA]</scope>
</reference>
<proteinExistence type="predicted"/>
<organism evidence="1 2">
    <name type="scientific">Pistacia atlantica</name>
    <dbReference type="NCBI Taxonomy" id="434234"/>
    <lineage>
        <taxon>Eukaryota</taxon>
        <taxon>Viridiplantae</taxon>
        <taxon>Streptophyta</taxon>
        <taxon>Embryophyta</taxon>
        <taxon>Tracheophyta</taxon>
        <taxon>Spermatophyta</taxon>
        <taxon>Magnoliopsida</taxon>
        <taxon>eudicotyledons</taxon>
        <taxon>Gunneridae</taxon>
        <taxon>Pentapetalae</taxon>
        <taxon>rosids</taxon>
        <taxon>malvids</taxon>
        <taxon>Sapindales</taxon>
        <taxon>Anacardiaceae</taxon>
        <taxon>Pistacia</taxon>
    </lineage>
</organism>
<accession>A0ACC1B034</accession>
<dbReference type="EMBL" id="CM047903">
    <property type="protein sequence ID" value="KAJ0092289.1"/>
    <property type="molecule type" value="Genomic_DNA"/>
</dbReference>
<keyword evidence="2" id="KW-1185">Reference proteome</keyword>
<gene>
    <name evidence="1" type="ORF">Patl1_25484</name>
</gene>
<evidence type="ECO:0000313" key="2">
    <source>
        <dbReference type="Proteomes" id="UP001164250"/>
    </source>
</evidence>